<evidence type="ECO:0000313" key="1">
    <source>
        <dbReference type="EMBL" id="MDT0337698.1"/>
    </source>
</evidence>
<dbReference type="InterPro" id="IPR052707">
    <property type="entry name" value="OsmC_Ohr_Peroxiredoxin"/>
</dbReference>
<dbReference type="Pfam" id="PF02566">
    <property type="entry name" value="OsmC"/>
    <property type="match status" value="1"/>
</dbReference>
<dbReference type="PANTHER" id="PTHR42830:SF2">
    <property type="entry name" value="OSMC_OHR FAMILY PROTEIN"/>
    <property type="match status" value="1"/>
</dbReference>
<dbReference type="InterPro" id="IPR036102">
    <property type="entry name" value="OsmC/Ohrsf"/>
</dbReference>
<dbReference type="InterPro" id="IPR003718">
    <property type="entry name" value="OsmC/Ohr_fam"/>
</dbReference>
<dbReference type="EMBL" id="JAVRAA010000005">
    <property type="protein sequence ID" value="MDT0337698.1"/>
    <property type="molecule type" value="Genomic_DNA"/>
</dbReference>
<dbReference type="PANTHER" id="PTHR42830">
    <property type="entry name" value="OSMOTICALLY INDUCIBLE FAMILY PROTEIN"/>
    <property type="match status" value="1"/>
</dbReference>
<gene>
    <name evidence="1" type="ORF">RJN63_12710</name>
</gene>
<dbReference type="SUPFAM" id="SSF82784">
    <property type="entry name" value="OsmC-like"/>
    <property type="match status" value="1"/>
</dbReference>
<protein>
    <submittedName>
        <fullName evidence="1">OsmC family protein</fullName>
    </submittedName>
</protein>
<accession>A0AAE4K6V0</accession>
<reference evidence="1" key="1">
    <citation type="submission" date="2023-02" db="EMBL/GenBank/DDBJ databases">
        <title>Description of Herbaspirillum huttiense subsp. nephrolepsisexaltata and Herbaspirillum huttiense subsp. lycopersicon.</title>
        <authorList>
            <person name="Poudel M."/>
            <person name="Sharma A."/>
            <person name="Goss E."/>
            <person name="Tapia J.H."/>
            <person name="Harmon C.M."/>
            <person name="Jones J.B."/>
        </authorList>
    </citation>
    <scope>NUCLEOTIDE SEQUENCE</scope>
    <source>
        <strain evidence="1">NC40101</strain>
    </source>
</reference>
<name>A0AAE4K6V0_9BURK</name>
<comment type="caution">
    <text evidence="1">The sequence shown here is derived from an EMBL/GenBank/DDBJ whole genome shotgun (WGS) entry which is preliminary data.</text>
</comment>
<organism evidence="1">
    <name type="scientific">Herbaspirillum huttiense subsp. nephrolepidis</name>
    <dbReference type="NCBI Taxonomy" id="3075126"/>
    <lineage>
        <taxon>Bacteria</taxon>
        <taxon>Pseudomonadati</taxon>
        <taxon>Pseudomonadota</taxon>
        <taxon>Betaproteobacteria</taxon>
        <taxon>Burkholderiales</taxon>
        <taxon>Oxalobacteraceae</taxon>
        <taxon>Herbaspirillum</taxon>
    </lineage>
</organism>
<sequence>MADMKTTLTTTWEGLTQSKGRMASDTMDLPIAIPQSYGGTGAGSHPKELLMASAAACYVMTLTAMLGARKLPLSGVTVNSELSDIPKQGMQIVHEVRIELAAEAGPENVESSEPLIAAADKSCMVGNLLKTAGVQISVSGTVKIATHG</sequence>
<proteinExistence type="predicted"/>
<dbReference type="Gene3D" id="3.30.300.20">
    <property type="match status" value="1"/>
</dbReference>
<dbReference type="AlphaFoldDB" id="A0AAE4K6V0"/>
<dbReference type="RefSeq" id="WP_310837592.1">
    <property type="nucleotide sequence ID" value="NZ_JAVLSM010000007.1"/>
</dbReference>
<dbReference type="InterPro" id="IPR015946">
    <property type="entry name" value="KH_dom-like_a/b"/>
</dbReference>